<keyword evidence="1" id="KW-1133">Transmembrane helix</keyword>
<sequence>MLFACWLLASIKIADHFLSPLQQGFVSFLMYFLCPLLLPSSLFCPSLRCLSAASFYRRVMDEVELGMTLV</sequence>
<evidence type="ECO:0000313" key="2">
    <source>
        <dbReference type="EMBL" id="PRQ32896.1"/>
    </source>
</evidence>
<feature type="transmembrane region" description="Helical" evidence="1">
    <location>
        <begin position="24"/>
        <end position="50"/>
    </location>
</feature>
<protein>
    <submittedName>
        <fullName evidence="2">Uncharacterized protein</fullName>
    </submittedName>
</protein>
<proteinExistence type="predicted"/>
<dbReference type="Gramene" id="PRQ32896">
    <property type="protein sequence ID" value="PRQ32896"/>
    <property type="gene ID" value="RchiOBHm_Chr5g0051491"/>
</dbReference>
<evidence type="ECO:0000256" key="1">
    <source>
        <dbReference type="SAM" id="Phobius"/>
    </source>
</evidence>
<dbReference type="AlphaFoldDB" id="A0A2P6QFD3"/>
<keyword evidence="1" id="KW-0812">Transmembrane</keyword>
<reference evidence="2 3" key="1">
    <citation type="journal article" date="2018" name="Nat. Genet.">
        <title>The Rosa genome provides new insights in the design of modern roses.</title>
        <authorList>
            <person name="Bendahmane M."/>
        </authorList>
    </citation>
    <scope>NUCLEOTIDE SEQUENCE [LARGE SCALE GENOMIC DNA]</scope>
    <source>
        <strain evidence="3">cv. Old Blush</strain>
    </source>
</reference>
<accession>A0A2P6QFD3</accession>
<gene>
    <name evidence="2" type="ORF">RchiOBHm_Chr5g0051491</name>
</gene>
<evidence type="ECO:0000313" key="3">
    <source>
        <dbReference type="Proteomes" id="UP000238479"/>
    </source>
</evidence>
<comment type="caution">
    <text evidence="2">The sequence shown here is derived from an EMBL/GenBank/DDBJ whole genome shotgun (WGS) entry which is preliminary data.</text>
</comment>
<organism evidence="2 3">
    <name type="scientific">Rosa chinensis</name>
    <name type="common">China rose</name>
    <dbReference type="NCBI Taxonomy" id="74649"/>
    <lineage>
        <taxon>Eukaryota</taxon>
        <taxon>Viridiplantae</taxon>
        <taxon>Streptophyta</taxon>
        <taxon>Embryophyta</taxon>
        <taxon>Tracheophyta</taxon>
        <taxon>Spermatophyta</taxon>
        <taxon>Magnoliopsida</taxon>
        <taxon>eudicotyledons</taxon>
        <taxon>Gunneridae</taxon>
        <taxon>Pentapetalae</taxon>
        <taxon>rosids</taxon>
        <taxon>fabids</taxon>
        <taxon>Rosales</taxon>
        <taxon>Rosaceae</taxon>
        <taxon>Rosoideae</taxon>
        <taxon>Rosoideae incertae sedis</taxon>
        <taxon>Rosa</taxon>
    </lineage>
</organism>
<keyword evidence="1" id="KW-0472">Membrane</keyword>
<dbReference type="EMBL" id="PDCK01000043">
    <property type="protein sequence ID" value="PRQ32896.1"/>
    <property type="molecule type" value="Genomic_DNA"/>
</dbReference>
<keyword evidence="3" id="KW-1185">Reference proteome</keyword>
<dbReference type="Proteomes" id="UP000238479">
    <property type="component" value="Chromosome 5"/>
</dbReference>
<name>A0A2P6QFD3_ROSCH</name>